<keyword evidence="12" id="KW-1185">Reference proteome</keyword>
<dbReference type="PROSITE" id="PS00292">
    <property type="entry name" value="CYCLINS"/>
    <property type="match status" value="1"/>
</dbReference>
<dbReference type="EMBL" id="JAWXYG010000003">
    <property type="protein sequence ID" value="KAK4276867.1"/>
    <property type="molecule type" value="Genomic_DNA"/>
</dbReference>
<keyword evidence="5" id="KW-0131">Cell cycle</keyword>
<dbReference type="InterPro" id="IPR039361">
    <property type="entry name" value="Cyclin"/>
</dbReference>
<evidence type="ECO:0000259" key="9">
    <source>
        <dbReference type="SMART" id="SM00385"/>
    </source>
</evidence>
<keyword evidence="3" id="KW-0132">Cell division</keyword>
<evidence type="ECO:0000256" key="4">
    <source>
        <dbReference type="ARBA" id="ARBA00023127"/>
    </source>
</evidence>
<dbReference type="InterPro" id="IPR048258">
    <property type="entry name" value="Cyclins_cyclin-box"/>
</dbReference>
<evidence type="ECO:0000256" key="2">
    <source>
        <dbReference type="ARBA" id="ARBA00011177"/>
    </source>
</evidence>
<dbReference type="FunFam" id="1.10.472.10:FF:000040">
    <property type="entry name" value="D6-type cyclin"/>
    <property type="match status" value="1"/>
</dbReference>
<dbReference type="Gene3D" id="1.10.472.10">
    <property type="entry name" value="Cyclin-like"/>
    <property type="match status" value="2"/>
</dbReference>
<comment type="similarity">
    <text evidence="1">Belongs to the cyclin family. Cyclin D subfamily.</text>
</comment>
<organism evidence="11 12">
    <name type="scientific">Acacia crassicarpa</name>
    <name type="common">northern wattle</name>
    <dbReference type="NCBI Taxonomy" id="499986"/>
    <lineage>
        <taxon>Eukaryota</taxon>
        <taxon>Viridiplantae</taxon>
        <taxon>Streptophyta</taxon>
        <taxon>Embryophyta</taxon>
        <taxon>Tracheophyta</taxon>
        <taxon>Spermatophyta</taxon>
        <taxon>Magnoliopsida</taxon>
        <taxon>eudicotyledons</taxon>
        <taxon>Gunneridae</taxon>
        <taxon>Pentapetalae</taxon>
        <taxon>rosids</taxon>
        <taxon>fabids</taxon>
        <taxon>Fabales</taxon>
        <taxon>Fabaceae</taxon>
        <taxon>Caesalpinioideae</taxon>
        <taxon>mimosoid clade</taxon>
        <taxon>Acacieae</taxon>
        <taxon>Acacia</taxon>
    </lineage>
</organism>
<evidence type="ECO:0000256" key="3">
    <source>
        <dbReference type="ARBA" id="ARBA00022618"/>
    </source>
</evidence>
<evidence type="ECO:0000256" key="8">
    <source>
        <dbReference type="SAM" id="MobiDB-lite"/>
    </source>
</evidence>
<comment type="subunit">
    <text evidence="2">Interacts with the CDC2 protein kinase to form a serine/threonine kinase holoenzyme complex also known as maturation promoting factor (MPF). The cyclin subunit imparts substrate specificity to the complex.</text>
</comment>
<dbReference type="InterPro" id="IPR004367">
    <property type="entry name" value="Cyclin_C-dom"/>
</dbReference>
<name>A0AAE1JT79_9FABA</name>
<accession>A0AAE1JT79</accession>
<evidence type="ECO:0000259" key="10">
    <source>
        <dbReference type="SMART" id="SM01332"/>
    </source>
</evidence>
<dbReference type="SMART" id="SM01332">
    <property type="entry name" value="Cyclin_C"/>
    <property type="match status" value="1"/>
</dbReference>
<dbReference type="SUPFAM" id="SSF47954">
    <property type="entry name" value="Cyclin-like"/>
    <property type="match status" value="2"/>
</dbReference>
<protein>
    <recommendedName>
        <fullName evidence="6">B-like cyclin</fullName>
    </recommendedName>
</protein>
<dbReference type="PANTHER" id="PTHR10177">
    <property type="entry name" value="CYCLINS"/>
    <property type="match status" value="1"/>
</dbReference>
<dbReference type="CDD" id="cd20543">
    <property type="entry name" value="CYCLIN_AtCycD-like_rpt1"/>
    <property type="match status" value="1"/>
</dbReference>
<dbReference type="Pfam" id="PF02984">
    <property type="entry name" value="Cyclin_C"/>
    <property type="match status" value="1"/>
</dbReference>
<feature type="domain" description="Cyclin-like" evidence="9">
    <location>
        <begin position="99"/>
        <end position="187"/>
    </location>
</feature>
<dbReference type="SMART" id="SM00385">
    <property type="entry name" value="CYCLIN"/>
    <property type="match status" value="1"/>
</dbReference>
<dbReference type="GO" id="GO:0051301">
    <property type="term" value="P:cell division"/>
    <property type="evidence" value="ECO:0007669"/>
    <property type="project" value="UniProtKB-KW"/>
</dbReference>
<proteinExistence type="inferred from homology"/>
<keyword evidence="4 7" id="KW-0195">Cyclin</keyword>
<feature type="region of interest" description="Disordered" evidence="8">
    <location>
        <begin position="319"/>
        <end position="349"/>
    </location>
</feature>
<evidence type="ECO:0000256" key="5">
    <source>
        <dbReference type="ARBA" id="ARBA00023306"/>
    </source>
</evidence>
<sequence length="349" mass="38554">MAPSFDCVSSLLCTEDDIIFDDNDCESTMGMPENPWHQISHRLHNPSLLFDDITGLPLQSDECLAIMVEKECQHMPAGDYLNKLRTGVLDSGARKEAIDWIEKVLAHFHFGPLSAYLSINYMDRFLSLYELPKGKSWSMQLLAVACLSLAAKLEENKVPLCVDLQVAESKFIFEARTIQRMELLILSTLKWRMQAISPFSFIEHFISKINEDQTPLRTSTTKSIQLILNTVRGIDSLEFKPSEIAAAVAIFVVGGTQTVNAEKAISVLAQHVDKERVLKCFKVVQELSSNSSTSSSSGASVPRSPIGVLDAACLSYKSDEADGSCSSSSHTNSPDAKRRKLNKTSGTDQ</sequence>
<evidence type="ECO:0000313" key="11">
    <source>
        <dbReference type="EMBL" id="KAK4276867.1"/>
    </source>
</evidence>
<dbReference type="InterPro" id="IPR013763">
    <property type="entry name" value="Cyclin-like_dom"/>
</dbReference>
<dbReference type="InterPro" id="IPR036915">
    <property type="entry name" value="Cyclin-like_sf"/>
</dbReference>
<evidence type="ECO:0000256" key="7">
    <source>
        <dbReference type="RuleBase" id="RU000383"/>
    </source>
</evidence>
<gene>
    <name evidence="11" type="ORF">QN277_014969</name>
</gene>
<dbReference type="AlphaFoldDB" id="A0AAE1JT79"/>
<reference evidence="11" key="1">
    <citation type="submission" date="2023-10" db="EMBL/GenBank/DDBJ databases">
        <title>Chromosome-level genome of the transformable northern wattle, Acacia crassicarpa.</title>
        <authorList>
            <person name="Massaro I."/>
            <person name="Sinha N.R."/>
            <person name="Poethig S."/>
            <person name="Leichty A.R."/>
        </authorList>
    </citation>
    <scope>NUCLEOTIDE SEQUENCE</scope>
    <source>
        <strain evidence="11">Acra3RX</strain>
        <tissue evidence="11">Leaf</tissue>
    </source>
</reference>
<dbReference type="Pfam" id="PF00134">
    <property type="entry name" value="Cyclin_N"/>
    <property type="match status" value="1"/>
</dbReference>
<feature type="domain" description="Cyclin C-terminal" evidence="10">
    <location>
        <begin position="196"/>
        <end position="333"/>
    </location>
</feature>
<evidence type="ECO:0000256" key="1">
    <source>
        <dbReference type="ARBA" id="ARBA00009065"/>
    </source>
</evidence>
<evidence type="ECO:0000313" key="12">
    <source>
        <dbReference type="Proteomes" id="UP001293593"/>
    </source>
</evidence>
<dbReference type="FunFam" id="1.10.472.10:FF:000034">
    <property type="entry name" value="D2/4-type cyclin"/>
    <property type="match status" value="1"/>
</dbReference>
<dbReference type="CDD" id="cd20544">
    <property type="entry name" value="CYCLIN_AtCycD-like_rpt2"/>
    <property type="match status" value="1"/>
</dbReference>
<evidence type="ECO:0000256" key="6">
    <source>
        <dbReference type="ARBA" id="ARBA00032263"/>
    </source>
</evidence>
<comment type="caution">
    <text evidence="11">The sequence shown here is derived from an EMBL/GenBank/DDBJ whole genome shotgun (WGS) entry which is preliminary data.</text>
</comment>
<dbReference type="InterPro" id="IPR006671">
    <property type="entry name" value="Cyclin_N"/>
</dbReference>
<dbReference type="Proteomes" id="UP001293593">
    <property type="component" value="Unassembled WGS sequence"/>
</dbReference>